<feature type="region of interest" description="Disordered" evidence="1">
    <location>
        <begin position="67"/>
        <end position="90"/>
    </location>
</feature>
<name>A0AAV9S6P0_9TELE</name>
<protein>
    <submittedName>
        <fullName evidence="2">Uncharacterized protein</fullName>
    </submittedName>
</protein>
<evidence type="ECO:0000256" key="1">
    <source>
        <dbReference type="SAM" id="MobiDB-lite"/>
    </source>
</evidence>
<evidence type="ECO:0000313" key="2">
    <source>
        <dbReference type="EMBL" id="KAK5616897.1"/>
    </source>
</evidence>
<proteinExistence type="predicted"/>
<evidence type="ECO:0000313" key="3">
    <source>
        <dbReference type="Proteomes" id="UP001311232"/>
    </source>
</evidence>
<comment type="caution">
    <text evidence="2">The sequence shown here is derived from an EMBL/GenBank/DDBJ whole genome shotgun (WGS) entry which is preliminary data.</text>
</comment>
<organism evidence="2 3">
    <name type="scientific">Crenichthys baileyi</name>
    <name type="common">White River springfish</name>
    <dbReference type="NCBI Taxonomy" id="28760"/>
    <lineage>
        <taxon>Eukaryota</taxon>
        <taxon>Metazoa</taxon>
        <taxon>Chordata</taxon>
        <taxon>Craniata</taxon>
        <taxon>Vertebrata</taxon>
        <taxon>Euteleostomi</taxon>
        <taxon>Actinopterygii</taxon>
        <taxon>Neopterygii</taxon>
        <taxon>Teleostei</taxon>
        <taxon>Neoteleostei</taxon>
        <taxon>Acanthomorphata</taxon>
        <taxon>Ovalentaria</taxon>
        <taxon>Atherinomorphae</taxon>
        <taxon>Cyprinodontiformes</taxon>
        <taxon>Goodeidae</taxon>
        <taxon>Crenichthys</taxon>
    </lineage>
</organism>
<sequence>MAPGCHFYRNPQNELESAGIIFGFPLPPCGGIVSCTLDVSEVTSTPVGPHIKKENKSTKYHVRDQDHNQTWIENNREKSHSGGRKRRHLEPNAQTVCRQLLLHRGELEVLLELYAATHRRA</sequence>
<keyword evidence="3" id="KW-1185">Reference proteome</keyword>
<dbReference type="EMBL" id="JAHHUM010000869">
    <property type="protein sequence ID" value="KAK5616897.1"/>
    <property type="molecule type" value="Genomic_DNA"/>
</dbReference>
<gene>
    <name evidence="2" type="ORF">CRENBAI_015771</name>
</gene>
<accession>A0AAV9S6P0</accession>
<reference evidence="2 3" key="1">
    <citation type="submission" date="2021-06" db="EMBL/GenBank/DDBJ databases">
        <authorList>
            <person name="Palmer J.M."/>
        </authorList>
    </citation>
    <scope>NUCLEOTIDE SEQUENCE [LARGE SCALE GENOMIC DNA]</scope>
    <source>
        <strain evidence="2 3">MEX-2019</strain>
        <tissue evidence="2">Muscle</tissue>
    </source>
</reference>
<dbReference type="AlphaFoldDB" id="A0AAV9S6P0"/>
<dbReference type="Proteomes" id="UP001311232">
    <property type="component" value="Unassembled WGS sequence"/>
</dbReference>